<dbReference type="EMBL" id="CP109106">
    <property type="protein sequence ID" value="WSB66676.1"/>
    <property type="molecule type" value="Genomic_DNA"/>
</dbReference>
<evidence type="ECO:0008006" key="4">
    <source>
        <dbReference type="Google" id="ProtNLM"/>
    </source>
</evidence>
<feature type="transmembrane region" description="Helical" evidence="1">
    <location>
        <begin position="90"/>
        <end position="108"/>
    </location>
</feature>
<feature type="transmembrane region" description="Helical" evidence="1">
    <location>
        <begin position="63"/>
        <end position="84"/>
    </location>
</feature>
<keyword evidence="1" id="KW-1133">Transmembrane helix</keyword>
<sequence>MIADELRADPNFAERLRTILQPLSTLPAQNSSHTIGPPPPALPPKPSVSMPPVALDPAEVRKVWLLGLPQLLLAYLVLSLTSSLTGAGTALQVVVLLVSVSLAAYGVWRACLLLRQARSTPLIAATVLDVLVLIRLVLWLVGV</sequence>
<feature type="transmembrane region" description="Helical" evidence="1">
    <location>
        <begin position="120"/>
        <end position="141"/>
    </location>
</feature>
<dbReference type="Proteomes" id="UP001344251">
    <property type="component" value="Chromosome"/>
</dbReference>
<keyword evidence="3" id="KW-1185">Reference proteome</keyword>
<name>A0ABZ1F8M2_9ACTN</name>
<keyword evidence="1" id="KW-0812">Transmembrane</keyword>
<evidence type="ECO:0000313" key="3">
    <source>
        <dbReference type="Proteomes" id="UP001344251"/>
    </source>
</evidence>
<evidence type="ECO:0000313" key="2">
    <source>
        <dbReference type="EMBL" id="WSB66676.1"/>
    </source>
</evidence>
<gene>
    <name evidence="2" type="ORF">OG863_01065</name>
</gene>
<evidence type="ECO:0000256" key="1">
    <source>
        <dbReference type="SAM" id="Phobius"/>
    </source>
</evidence>
<dbReference type="RefSeq" id="WP_326615806.1">
    <property type="nucleotide sequence ID" value="NZ_CP109106.1"/>
</dbReference>
<accession>A0ABZ1F8M2</accession>
<protein>
    <recommendedName>
        <fullName evidence="4">Integral membrane protein</fullName>
    </recommendedName>
</protein>
<keyword evidence="1" id="KW-0472">Membrane</keyword>
<reference evidence="2 3" key="1">
    <citation type="submission" date="2022-10" db="EMBL/GenBank/DDBJ databases">
        <title>The complete genomes of actinobacterial strains from the NBC collection.</title>
        <authorList>
            <person name="Joergensen T.S."/>
            <person name="Alvarez Arevalo M."/>
            <person name="Sterndorff E.B."/>
            <person name="Faurdal D."/>
            <person name="Vuksanovic O."/>
            <person name="Mourched A.-S."/>
            <person name="Charusanti P."/>
            <person name="Shaw S."/>
            <person name="Blin K."/>
            <person name="Weber T."/>
        </authorList>
    </citation>
    <scope>NUCLEOTIDE SEQUENCE [LARGE SCALE GENOMIC DNA]</scope>
    <source>
        <strain evidence="2 3">NBC 01774</strain>
    </source>
</reference>
<organism evidence="2 3">
    <name type="scientific">Streptomyces decoyicus</name>
    <dbReference type="NCBI Taxonomy" id="249567"/>
    <lineage>
        <taxon>Bacteria</taxon>
        <taxon>Bacillati</taxon>
        <taxon>Actinomycetota</taxon>
        <taxon>Actinomycetes</taxon>
        <taxon>Kitasatosporales</taxon>
        <taxon>Streptomycetaceae</taxon>
        <taxon>Streptomyces</taxon>
    </lineage>
</organism>
<proteinExistence type="predicted"/>